<dbReference type="AlphaFoldDB" id="A0A423URD1"/>
<proteinExistence type="predicted"/>
<accession>A0A423URD1</accession>
<protein>
    <submittedName>
        <fullName evidence="2">Phosphatase PAP2 family protein</fullName>
    </submittedName>
</protein>
<evidence type="ECO:0000313" key="2">
    <source>
        <dbReference type="EMBL" id="ROV64909.1"/>
    </source>
</evidence>
<reference evidence="2 3" key="1">
    <citation type="submission" date="2018-08" db="EMBL/GenBank/DDBJ databases">
        <title>Streptomyces globisporus 1912-4Crt, whole genome shotgun sequence.</title>
        <authorList>
            <person name="Matselyukh B."/>
        </authorList>
    </citation>
    <scope>NUCLEOTIDE SEQUENCE [LARGE SCALE GENOMIC DNA]</scope>
    <source>
        <strain evidence="2 3">1912-4Crt</strain>
    </source>
</reference>
<comment type="caution">
    <text evidence="2">The sequence shown here is derived from an EMBL/GenBank/DDBJ whole genome shotgun (WGS) entry which is preliminary data.</text>
</comment>
<sequence length="29" mass="2906">MLSPGGLGRPGPTEVTDGASVSAYRSLTE</sequence>
<feature type="region of interest" description="Disordered" evidence="1">
    <location>
        <begin position="1"/>
        <end position="29"/>
    </location>
</feature>
<dbReference type="Proteomes" id="UP000285596">
    <property type="component" value="Unassembled WGS sequence"/>
</dbReference>
<dbReference type="EMBL" id="QWFA01000238">
    <property type="protein sequence ID" value="ROV64909.1"/>
    <property type="molecule type" value="Genomic_DNA"/>
</dbReference>
<evidence type="ECO:0000313" key="3">
    <source>
        <dbReference type="Proteomes" id="UP000285596"/>
    </source>
</evidence>
<organism evidence="2 3">
    <name type="scientific">Streptomyces globisporus</name>
    <dbReference type="NCBI Taxonomy" id="1908"/>
    <lineage>
        <taxon>Bacteria</taxon>
        <taxon>Bacillati</taxon>
        <taxon>Actinomycetota</taxon>
        <taxon>Actinomycetes</taxon>
        <taxon>Kitasatosporales</taxon>
        <taxon>Streptomycetaceae</taxon>
        <taxon>Streptomyces</taxon>
    </lineage>
</organism>
<name>A0A423URD1_STRGL</name>
<evidence type="ECO:0000256" key="1">
    <source>
        <dbReference type="SAM" id="MobiDB-lite"/>
    </source>
</evidence>
<gene>
    <name evidence="2" type="ORF">D3105_30335</name>
</gene>
<feature type="non-terminal residue" evidence="2">
    <location>
        <position position="29"/>
    </location>
</feature>